<dbReference type="AlphaFoldDB" id="A0A167S7C7"/>
<keyword evidence="3 9" id="KW-0689">Ribosomal protein</keyword>
<dbReference type="Proteomes" id="UP000076744">
    <property type="component" value="Unassembled WGS sequence"/>
</dbReference>
<comment type="subcellular location">
    <subcellularLocation>
        <location evidence="1">Mitochondrion</location>
    </subcellularLocation>
</comment>
<dbReference type="PANTHER" id="PTHR28595">
    <property type="entry name" value="39S RIBOSOMAL PROTEIN L54, MITOCHONDRIAL"/>
    <property type="match status" value="1"/>
</dbReference>
<sequence length="196" mass="21441">MFCTRCLRTAVARRQFPVARRQFSAAPFLRSDAAPTLSTPTTAAGEAAAPAKAAPRSSCPEGTVLTGLNYTKGGSDPVAMKDEAYPEWLWSCLDVTKKRTEGDEDAAGDEFSKSKKQRRLAAKRQKALEAELLASGNLEALQPKIPIQQQSINLQGEENGTVADNLAAAEKRQELKLAMRKERKAKIKETNYLKSM</sequence>
<evidence type="ECO:0000313" key="9">
    <source>
        <dbReference type="EMBL" id="OAA59334.1"/>
    </source>
</evidence>
<evidence type="ECO:0000256" key="1">
    <source>
        <dbReference type="ARBA" id="ARBA00004173"/>
    </source>
</evidence>
<protein>
    <recommendedName>
        <fullName evidence="7">Large ribosomal subunit protein mL54</fullName>
    </recommendedName>
</protein>
<evidence type="ECO:0000256" key="4">
    <source>
        <dbReference type="ARBA" id="ARBA00023128"/>
    </source>
</evidence>
<dbReference type="PANTHER" id="PTHR28595:SF1">
    <property type="entry name" value="LARGE RIBOSOMAL SUBUNIT PROTEIN ML54"/>
    <property type="match status" value="1"/>
</dbReference>
<feature type="compositionally biased region" description="Low complexity" evidence="8">
    <location>
        <begin position="34"/>
        <end position="55"/>
    </location>
</feature>
<dbReference type="OrthoDB" id="10252718at2759"/>
<evidence type="ECO:0000256" key="8">
    <source>
        <dbReference type="SAM" id="MobiDB-lite"/>
    </source>
</evidence>
<dbReference type="GO" id="GO:0003735">
    <property type="term" value="F:structural constituent of ribosome"/>
    <property type="evidence" value="ECO:0007669"/>
    <property type="project" value="TreeGrafter"/>
</dbReference>
<evidence type="ECO:0000256" key="7">
    <source>
        <dbReference type="ARBA" id="ARBA00035179"/>
    </source>
</evidence>
<dbReference type="InterPro" id="IPR013870">
    <property type="entry name" value="Ribosomal_mL54"/>
</dbReference>
<proteinExistence type="inferred from homology"/>
<accession>A0A167S7C7</accession>
<dbReference type="GeneID" id="30022561"/>
<evidence type="ECO:0000256" key="6">
    <source>
        <dbReference type="ARBA" id="ARBA00033752"/>
    </source>
</evidence>
<dbReference type="STRING" id="1081104.A0A167S7C7"/>
<dbReference type="GO" id="GO:0005762">
    <property type="term" value="C:mitochondrial large ribosomal subunit"/>
    <property type="evidence" value="ECO:0007669"/>
    <property type="project" value="TreeGrafter"/>
</dbReference>
<keyword evidence="4" id="KW-0496">Mitochondrion</keyword>
<organism evidence="9 10">
    <name type="scientific">Cordyceps fumosorosea (strain ARSEF 2679)</name>
    <name type="common">Isaria fumosorosea</name>
    <dbReference type="NCBI Taxonomy" id="1081104"/>
    <lineage>
        <taxon>Eukaryota</taxon>
        <taxon>Fungi</taxon>
        <taxon>Dikarya</taxon>
        <taxon>Ascomycota</taxon>
        <taxon>Pezizomycotina</taxon>
        <taxon>Sordariomycetes</taxon>
        <taxon>Hypocreomycetidae</taxon>
        <taxon>Hypocreales</taxon>
        <taxon>Cordycipitaceae</taxon>
        <taxon>Cordyceps</taxon>
    </lineage>
</organism>
<gene>
    <name evidence="9" type="ORF">ISF_06269</name>
</gene>
<dbReference type="EMBL" id="AZHB01000016">
    <property type="protein sequence ID" value="OAA59334.1"/>
    <property type="molecule type" value="Genomic_DNA"/>
</dbReference>
<feature type="region of interest" description="Disordered" evidence="8">
    <location>
        <begin position="34"/>
        <end position="60"/>
    </location>
</feature>
<reference evidence="9 10" key="1">
    <citation type="journal article" date="2016" name="Genome Biol. Evol.">
        <title>Divergent and convergent evolution of fungal pathogenicity.</title>
        <authorList>
            <person name="Shang Y."/>
            <person name="Xiao G."/>
            <person name="Zheng P."/>
            <person name="Cen K."/>
            <person name="Zhan S."/>
            <person name="Wang C."/>
        </authorList>
    </citation>
    <scope>NUCLEOTIDE SEQUENCE [LARGE SCALE GENOMIC DNA]</scope>
    <source>
        <strain evidence="9 10">ARSEF 2679</strain>
    </source>
</reference>
<evidence type="ECO:0000256" key="3">
    <source>
        <dbReference type="ARBA" id="ARBA00022980"/>
    </source>
</evidence>
<comment type="similarity">
    <text evidence="6">Belongs to the mitochondrion-specific ribosomal protein mL54 family.</text>
</comment>
<evidence type="ECO:0000256" key="5">
    <source>
        <dbReference type="ARBA" id="ARBA00023274"/>
    </source>
</evidence>
<evidence type="ECO:0000313" key="10">
    <source>
        <dbReference type="Proteomes" id="UP000076744"/>
    </source>
</evidence>
<evidence type="ECO:0000256" key="2">
    <source>
        <dbReference type="ARBA" id="ARBA00022946"/>
    </source>
</evidence>
<keyword evidence="2" id="KW-0809">Transit peptide</keyword>
<dbReference type="Pfam" id="PF08561">
    <property type="entry name" value="Ribosomal_L37"/>
    <property type="match status" value="1"/>
</dbReference>
<comment type="caution">
    <text evidence="9">The sequence shown here is derived from an EMBL/GenBank/DDBJ whole genome shotgun (WGS) entry which is preliminary data.</text>
</comment>
<name>A0A167S7C7_CORFA</name>
<dbReference type="RefSeq" id="XP_018702850.1">
    <property type="nucleotide sequence ID" value="XM_018849873.1"/>
</dbReference>
<keyword evidence="10" id="KW-1185">Reference proteome</keyword>
<keyword evidence="5" id="KW-0687">Ribonucleoprotein</keyword>